<protein>
    <submittedName>
        <fullName evidence="2">Uncharacterized protein</fullName>
    </submittedName>
</protein>
<feature type="region of interest" description="Disordered" evidence="1">
    <location>
        <begin position="92"/>
        <end position="115"/>
    </location>
</feature>
<organism evidence="2 3">
    <name type="scientific">Oleoguttula mirabilis</name>
    <dbReference type="NCBI Taxonomy" id="1507867"/>
    <lineage>
        <taxon>Eukaryota</taxon>
        <taxon>Fungi</taxon>
        <taxon>Dikarya</taxon>
        <taxon>Ascomycota</taxon>
        <taxon>Pezizomycotina</taxon>
        <taxon>Dothideomycetes</taxon>
        <taxon>Dothideomycetidae</taxon>
        <taxon>Mycosphaerellales</taxon>
        <taxon>Teratosphaeriaceae</taxon>
        <taxon>Oleoguttula</taxon>
    </lineage>
</organism>
<feature type="compositionally biased region" description="Polar residues" evidence="1">
    <location>
        <begin position="238"/>
        <end position="254"/>
    </location>
</feature>
<evidence type="ECO:0000313" key="2">
    <source>
        <dbReference type="EMBL" id="KAK4549917.1"/>
    </source>
</evidence>
<proteinExistence type="predicted"/>
<feature type="compositionally biased region" description="Polar residues" evidence="1">
    <location>
        <begin position="417"/>
        <end position="441"/>
    </location>
</feature>
<feature type="compositionally biased region" description="Polar residues" evidence="1">
    <location>
        <begin position="449"/>
        <end position="471"/>
    </location>
</feature>
<feature type="compositionally biased region" description="Low complexity" evidence="1">
    <location>
        <begin position="173"/>
        <end position="186"/>
    </location>
</feature>
<keyword evidence="3" id="KW-1185">Reference proteome</keyword>
<evidence type="ECO:0000256" key="1">
    <source>
        <dbReference type="SAM" id="MobiDB-lite"/>
    </source>
</evidence>
<name>A0AAV9JXW5_9PEZI</name>
<dbReference type="EMBL" id="JAVFHQ010000003">
    <property type="protein sequence ID" value="KAK4549917.1"/>
    <property type="molecule type" value="Genomic_DNA"/>
</dbReference>
<evidence type="ECO:0000313" key="3">
    <source>
        <dbReference type="Proteomes" id="UP001324427"/>
    </source>
</evidence>
<feature type="region of interest" description="Disordered" evidence="1">
    <location>
        <begin position="141"/>
        <end position="257"/>
    </location>
</feature>
<gene>
    <name evidence="2" type="ORF">LTR36_005218</name>
</gene>
<sequence>MDADVAQMMADLGLARRDFVSAPAADARGRLVREDPHLQEAILADIEAHRARAQTRNAGSAIDGRGEKLKAWNTDTTFERDSVTDQLENRFSGQGHRANLSSKHGTDPRWEKTETRYGEERRIYLQDRAAGSGGNYVASAAPRHGFGGGGQATPRSFASGSGGSRAPERGRVASAPNPNRAPSPRSFGTVRFAPGNRRIEATTSGSRIVAPPPSAPAAMRSSATTTATRATAPTRTSQQPAMRTVATTASTQHRPASAISAASTTCISTGTTIAGNSAHDMKDQARFAKLAEWYAANPGAECDTYYVEYPDRKPYHRPAWIRLVKLAFMHAKDPHGNDTATYLSTHKDREWIFAAAMTAKDFVENRTDADTDAYAAANPAVIDFCKAARFYCKPKVNTSIAQPEPTTSESAVLPEPTASTSADLPEDTTSTPAVQLQTTVTEAELDVQPSPTSSTVVDQQDSSPSETPSECSVETIFSEPCQTALGTISATFYDIAGAYLGVKSKAIDVPAHVHINITSQARRFDPRDLIPQIRALADMVQGLSDNSSANARPIQNGVGRGVGHGLVGVRMADDGLWEEL</sequence>
<dbReference type="Proteomes" id="UP001324427">
    <property type="component" value="Unassembled WGS sequence"/>
</dbReference>
<comment type="caution">
    <text evidence="2">The sequence shown here is derived from an EMBL/GenBank/DDBJ whole genome shotgun (WGS) entry which is preliminary data.</text>
</comment>
<feature type="compositionally biased region" description="Low complexity" evidence="1">
    <location>
        <begin position="216"/>
        <end position="237"/>
    </location>
</feature>
<feature type="compositionally biased region" description="Polar residues" evidence="1">
    <location>
        <begin position="399"/>
        <end position="410"/>
    </location>
</feature>
<feature type="compositionally biased region" description="Basic and acidic residues" evidence="1">
    <location>
        <begin position="104"/>
        <end position="115"/>
    </location>
</feature>
<feature type="region of interest" description="Disordered" evidence="1">
    <location>
        <begin position="399"/>
        <end position="471"/>
    </location>
</feature>
<accession>A0AAV9JXW5</accession>
<reference evidence="2 3" key="1">
    <citation type="submission" date="2021-11" db="EMBL/GenBank/DDBJ databases">
        <title>Black yeast isolated from Biological Soil Crust.</title>
        <authorList>
            <person name="Kurbessoian T."/>
        </authorList>
    </citation>
    <scope>NUCLEOTIDE SEQUENCE [LARGE SCALE GENOMIC DNA]</scope>
    <source>
        <strain evidence="2 3">CCFEE 5522</strain>
    </source>
</reference>
<dbReference type="AlphaFoldDB" id="A0AAV9JXW5"/>